<feature type="region of interest" description="Disordered" evidence="9">
    <location>
        <begin position="119"/>
        <end position="150"/>
    </location>
</feature>
<keyword evidence="7" id="KW-0539">Nucleus</keyword>
<comment type="caution">
    <text evidence="11">The sequence shown here is derived from an EMBL/GenBank/DDBJ whole genome shotgun (WGS) entry which is preliminary data.</text>
</comment>
<name>A0A8T9CAG7_9HELO</name>
<dbReference type="InterPro" id="IPR004827">
    <property type="entry name" value="bZIP"/>
</dbReference>
<dbReference type="PROSITE" id="PS50217">
    <property type="entry name" value="BZIP"/>
    <property type="match status" value="1"/>
</dbReference>
<proteinExistence type="inferred from homology"/>
<dbReference type="PANTHER" id="PTHR40621">
    <property type="entry name" value="TRANSCRIPTION FACTOR KAPC-RELATED"/>
    <property type="match status" value="1"/>
</dbReference>
<feature type="compositionally biased region" description="Polar residues" evidence="9">
    <location>
        <begin position="1"/>
        <end position="20"/>
    </location>
</feature>
<dbReference type="SUPFAM" id="SSF57959">
    <property type="entry name" value="Leucine zipper domain"/>
    <property type="match status" value="1"/>
</dbReference>
<dbReference type="CDD" id="cd14688">
    <property type="entry name" value="bZIP_YAP"/>
    <property type="match status" value="1"/>
</dbReference>
<sequence>MATGQYSENSAENHSMSVPTDMTPGLYDGTSSESSASSPMNCNNVSNKNAICYEAYREEVADTGPQGFDNFYGGNGYMPYPAFPMQYPMNGDSVAPVGLIPVELEIEGLYEDYDRRRRKNGSEKIVSSHVHSRRRAQNRASQRAFRDRKEKHMRELEQRLGELEGRHNELSRSYDSLQVEYTHVKQELDGLRKENAKYEGSPRGYQAKEYDESNGEILDPLLFDVSAFCFDQDDRTV</sequence>
<dbReference type="Proteomes" id="UP000469558">
    <property type="component" value="Unassembled WGS sequence"/>
</dbReference>
<feature type="compositionally biased region" description="Polar residues" evidence="9">
    <location>
        <begin position="29"/>
        <end position="41"/>
    </location>
</feature>
<dbReference type="InterPro" id="IPR046347">
    <property type="entry name" value="bZIP_sf"/>
</dbReference>
<dbReference type="GO" id="GO:0000976">
    <property type="term" value="F:transcription cis-regulatory region binding"/>
    <property type="evidence" value="ECO:0007669"/>
    <property type="project" value="InterPro"/>
</dbReference>
<evidence type="ECO:0000256" key="3">
    <source>
        <dbReference type="ARBA" id="ARBA00007163"/>
    </source>
</evidence>
<dbReference type="GO" id="GO:0090575">
    <property type="term" value="C:RNA polymerase II transcription regulator complex"/>
    <property type="evidence" value="ECO:0007669"/>
    <property type="project" value="TreeGrafter"/>
</dbReference>
<evidence type="ECO:0000256" key="9">
    <source>
        <dbReference type="SAM" id="MobiDB-lite"/>
    </source>
</evidence>
<keyword evidence="12" id="KW-1185">Reference proteome</keyword>
<dbReference type="GO" id="GO:0001228">
    <property type="term" value="F:DNA-binding transcription activator activity, RNA polymerase II-specific"/>
    <property type="evidence" value="ECO:0007669"/>
    <property type="project" value="TreeGrafter"/>
</dbReference>
<accession>A0A8T9CAG7</accession>
<dbReference type="OrthoDB" id="2593073at2759"/>
<comment type="subcellular location">
    <subcellularLocation>
        <location evidence="2">Nucleus</location>
    </subcellularLocation>
</comment>
<evidence type="ECO:0000256" key="6">
    <source>
        <dbReference type="ARBA" id="ARBA00023163"/>
    </source>
</evidence>
<keyword evidence="6" id="KW-0804">Transcription</keyword>
<dbReference type="PROSITE" id="PS00036">
    <property type="entry name" value="BZIP_BASIC"/>
    <property type="match status" value="1"/>
</dbReference>
<comment type="function">
    <text evidence="1">Putative transcription factor.</text>
</comment>
<keyword evidence="5" id="KW-0238">DNA-binding</keyword>
<evidence type="ECO:0000256" key="2">
    <source>
        <dbReference type="ARBA" id="ARBA00004123"/>
    </source>
</evidence>
<evidence type="ECO:0000256" key="5">
    <source>
        <dbReference type="ARBA" id="ARBA00023125"/>
    </source>
</evidence>
<evidence type="ECO:0000313" key="12">
    <source>
        <dbReference type="Proteomes" id="UP000469558"/>
    </source>
</evidence>
<feature type="domain" description="BZIP" evidence="10">
    <location>
        <begin position="133"/>
        <end position="191"/>
    </location>
</feature>
<reference evidence="11 12" key="1">
    <citation type="submission" date="2018-05" db="EMBL/GenBank/DDBJ databases">
        <title>Genome sequencing and assembly of the regulated plant pathogen Lachnellula willkommii and related sister species for the development of diagnostic species identification markers.</title>
        <authorList>
            <person name="Giroux E."/>
            <person name="Bilodeau G."/>
        </authorList>
    </citation>
    <scope>NUCLEOTIDE SEQUENCE [LARGE SCALE GENOMIC DNA]</scope>
    <source>
        <strain evidence="11 12">CBS 268.59</strain>
    </source>
</reference>
<evidence type="ECO:0000256" key="4">
    <source>
        <dbReference type="ARBA" id="ARBA00023015"/>
    </source>
</evidence>
<feature type="region of interest" description="Disordered" evidence="9">
    <location>
        <begin position="1"/>
        <end position="41"/>
    </location>
</feature>
<evidence type="ECO:0000256" key="1">
    <source>
        <dbReference type="ARBA" id="ARBA00004049"/>
    </source>
</evidence>
<evidence type="ECO:0000313" key="11">
    <source>
        <dbReference type="EMBL" id="TVY82581.1"/>
    </source>
</evidence>
<organism evidence="11 12">
    <name type="scientific">Lachnellula suecica</name>
    <dbReference type="NCBI Taxonomy" id="602035"/>
    <lineage>
        <taxon>Eukaryota</taxon>
        <taxon>Fungi</taxon>
        <taxon>Dikarya</taxon>
        <taxon>Ascomycota</taxon>
        <taxon>Pezizomycotina</taxon>
        <taxon>Leotiomycetes</taxon>
        <taxon>Helotiales</taxon>
        <taxon>Lachnaceae</taxon>
        <taxon>Lachnellula</taxon>
    </lineage>
</organism>
<evidence type="ECO:0000256" key="8">
    <source>
        <dbReference type="ARBA" id="ARBA00044067"/>
    </source>
</evidence>
<gene>
    <name evidence="11" type="primary">napA_2</name>
    <name evidence="11" type="ORF">LSUE1_G002299</name>
</gene>
<evidence type="ECO:0000256" key="7">
    <source>
        <dbReference type="ARBA" id="ARBA00023242"/>
    </source>
</evidence>
<dbReference type="SMART" id="SM00338">
    <property type="entry name" value="BRLZ"/>
    <property type="match status" value="1"/>
</dbReference>
<dbReference type="Pfam" id="PF00170">
    <property type="entry name" value="bZIP_1"/>
    <property type="match status" value="1"/>
</dbReference>
<protein>
    <recommendedName>
        <fullName evidence="8">Putative transcription factor kapC</fullName>
    </recommendedName>
</protein>
<dbReference type="Gene3D" id="1.20.5.170">
    <property type="match status" value="1"/>
</dbReference>
<dbReference type="EMBL" id="QGMK01000299">
    <property type="protein sequence ID" value="TVY82581.1"/>
    <property type="molecule type" value="Genomic_DNA"/>
</dbReference>
<evidence type="ECO:0000259" key="10">
    <source>
        <dbReference type="PROSITE" id="PS50217"/>
    </source>
</evidence>
<dbReference type="AlphaFoldDB" id="A0A8T9CAG7"/>
<dbReference type="PANTHER" id="PTHR40621:SF11">
    <property type="entry name" value="TRANSCRIPTION FACTOR KAPC-RELATED"/>
    <property type="match status" value="1"/>
</dbReference>
<comment type="similarity">
    <text evidence="3">Belongs to the bZIP family.</text>
</comment>
<dbReference type="InterPro" id="IPR050936">
    <property type="entry name" value="AP-1-like"/>
</dbReference>
<keyword evidence="4" id="KW-0805">Transcription regulation</keyword>